<feature type="region of interest" description="Disordered" evidence="8">
    <location>
        <begin position="880"/>
        <end position="916"/>
    </location>
</feature>
<gene>
    <name evidence="11" type="primary">RAD53_2</name>
    <name evidence="11" type="ORF">SLS56_009626</name>
</gene>
<dbReference type="PROSITE" id="PS50006">
    <property type="entry name" value="FHA_DOMAIN"/>
    <property type="match status" value="1"/>
</dbReference>
<feature type="compositionally biased region" description="Polar residues" evidence="8">
    <location>
        <begin position="654"/>
        <end position="664"/>
    </location>
</feature>
<dbReference type="GO" id="GO:0016301">
    <property type="term" value="F:kinase activity"/>
    <property type="evidence" value="ECO:0007669"/>
    <property type="project" value="UniProtKB-KW"/>
</dbReference>
<proteinExistence type="inferred from homology"/>
<dbReference type="Pfam" id="PF00069">
    <property type="entry name" value="Pkinase"/>
    <property type="match status" value="1"/>
</dbReference>
<keyword evidence="12" id="KW-1185">Reference proteome</keyword>
<feature type="region of interest" description="Disordered" evidence="8">
    <location>
        <begin position="686"/>
        <end position="754"/>
    </location>
</feature>
<evidence type="ECO:0000256" key="1">
    <source>
        <dbReference type="ARBA" id="ARBA00005575"/>
    </source>
</evidence>
<comment type="caution">
    <text evidence="11">The sequence shown here is derived from an EMBL/GenBank/DDBJ whole genome shotgun (WGS) entry which is preliminary data.</text>
</comment>
<feature type="compositionally biased region" description="Polar residues" evidence="8">
    <location>
        <begin position="771"/>
        <end position="802"/>
    </location>
</feature>
<feature type="domain" description="Protein kinase" evidence="10">
    <location>
        <begin position="273"/>
        <end position="554"/>
    </location>
</feature>
<keyword evidence="6 7" id="KW-0067">ATP-binding</keyword>
<accession>A0ABR3SGP0</accession>
<feature type="binding site" evidence="7">
    <location>
        <position position="302"/>
    </location>
    <ligand>
        <name>ATP</name>
        <dbReference type="ChEBI" id="CHEBI:30616"/>
    </ligand>
</feature>
<evidence type="ECO:0000256" key="3">
    <source>
        <dbReference type="ARBA" id="ARBA00022679"/>
    </source>
</evidence>
<dbReference type="PROSITE" id="PS00108">
    <property type="entry name" value="PROTEIN_KINASE_ST"/>
    <property type="match status" value="1"/>
</dbReference>
<evidence type="ECO:0000313" key="12">
    <source>
        <dbReference type="Proteomes" id="UP001521116"/>
    </source>
</evidence>
<reference evidence="11 12" key="1">
    <citation type="submission" date="2024-02" db="EMBL/GenBank/DDBJ databases">
        <title>De novo assembly and annotation of 12 fungi associated with fruit tree decline syndrome in Ontario, Canada.</title>
        <authorList>
            <person name="Sulman M."/>
            <person name="Ellouze W."/>
            <person name="Ilyukhin E."/>
        </authorList>
    </citation>
    <scope>NUCLEOTIDE SEQUENCE [LARGE SCALE GENOMIC DNA]</scope>
    <source>
        <strain evidence="11 12">M1-105</strain>
    </source>
</reference>
<dbReference type="InterPro" id="IPR008271">
    <property type="entry name" value="Ser/Thr_kinase_AS"/>
</dbReference>
<evidence type="ECO:0000313" key="11">
    <source>
        <dbReference type="EMBL" id="KAL1620504.1"/>
    </source>
</evidence>
<feature type="compositionally biased region" description="Basic and acidic residues" evidence="8">
    <location>
        <begin position="638"/>
        <end position="653"/>
    </location>
</feature>
<evidence type="ECO:0000256" key="2">
    <source>
        <dbReference type="ARBA" id="ARBA00022527"/>
    </source>
</evidence>
<feature type="compositionally biased region" description="Polar residues" evidence="8">
    <location>
        <begin position="698"/>
        <end position="709"/>
    </location>
</feature>
<evidence type="ECO:0000256" key="6">
    <source>
        <dbReference type="ARBA" id="ARBA00022840"/>
    </source>
</evidence>
<feature type="compositionally biased region" description="Acidic residues" evidence="8">
    <location>
        <begin position="575"/>
        <end position="587"/>
    </location>
</feature>
<dbReference type="Pfam" id="PF00498">
    <property type="entry name" value="FHA"/>
    <property type="match status" value="1"/>
</dbReference>
<dbReference type="SMART" id="SM00220">
    <property type="entry name" value="S_TKc"/>
    <property type="match status" value="1"/>
</dbReference>
<feature type="region of interest" description="Disordered" evidence="8">
    <location>
        <begin position="768"/>
        <end position="829"/>
    </location>
</feature>
<dbReference type="InterPro" id="IPR011009">
    <property type="entry name" value="Kinase-like_dom_sf"/>
</dbReference>
<feature type="region of interest" description="Disordered" evidence="8">
    <location>
        <begin position="575"/>
        <end position="595"/>
    </location>
</feature>
<dbReference type="SUPFAM" id="SSF49879">
    <property type="entry name" value="SMAD/FHA domain"/>
    <property type="match status" value="1"/>
</dbReference>
<feature type="compositionally biased region" description="Acidic residues" evidence="8">
    <location>
        <begin position="612"/>
        <end position="625"/>
    </location>
</feature>
<organism evidence="11 12">
    <name type="scientific">Neofusicoccum ribis</name>
    <dbReference type="NCBI Taxonomy" id="45134"/>
    <lineage>
        <taxon>Eukaryota</taxon>
        <taxon>Fungi</taxon>
        <taxon>Dikarya</taxon>
        <taxon>Ascomycota</taxon>
        <taxon>Pezizomycotina</taxon>
        <taxon>Dothideomycetes</taxon>
        <taxon>Dothideomycetes incertae sedis</taxon>
        <taxon>Botryosphaeriales</taxon>
        <taxon>Botryosphaeriaceae</taxon>
        <taxon>Neofusicoccum</taxon>
    </lineage>
</organism>
<evidence type="ECO:0000259" key="9">
    <source>
        <dbReference type="PROSITE" id="PS50006"/>
    </source>
</evidence>
<feature type="compositionally biased region" description="Acidic residues" evidence="8">
    <location>
        <begin position="888"/>
        <end position="902"/>
    </location>
</feature>
<feature type="region of interest" description="Disordered" evidence="8">
    <location>
        <begin position="1"/>
        <end position="23"/>
    </location>
</feature>
<keyword evidence="2" id="KW-0723">Serine/threonine-protein kinase</keyword>
<keyword evidence="5 11" id="KW-0418">Kinase</keyword>
<dbReference type="Proteomes" id="UP001521116">
    <property type="component" value="Unassembled WGS sequence"/>
</dbReference>
<dbReference type="InterPro" id="IPR000253">
    <property type="entry name" value="FHA_dom"/>
</dbReference>
<dbReference type="Gene3D" id="3.30.200.20">
    <property type="entry name" value="Phosphorylase Kinase, domain 1"/>
    <property type="match status" value="1"/>
</dbReference>
<feature type="compositionally biased region" description="Polar residues" evidence="8">
    <location>
        <begin position="1"/>
        <end position="13"/>
    </location>
</feature>
<keyword evidence="4 7" id="KW-0547">Nucleotide-binding</keyword>
<keyword evidence="3" id="KW-0808">Transferase</keyword>
<dbReference type="PROSITE" id="PS50011">
    <property type="entry name" value="PROTEIN_KINASE_DOM"/>
    <property type="match status" value="1"/>
</dbReference>
<dbReference type="Gene3D" id="1.10.510.10">
    <property type="entry name" value="Transferase(Phosphotransferase) domain 1"/>
    <property type="match status" value="1"/>
</dbReference>
<protein>
    <submittedName>
        <fullName evidence="11">Protein kinase protein rad53</fullName>
    </submittedName>
</protein>
<dbReference type="PANTHER" id="PTHR24345">
    <property type="entry name" value="SERINE/THREONINE-PROTEIN KINASE PLK"/>
    <property type="match status" value="1"/>
</dbReference>
<feature type="region of interest" description="Disordered" evidence="8">
    <location>
        <begin position="607"/>
        <end position="671"/>
    </location>
</feature>
<name>A0ABR3SGP0_9PEZI</name>
<dbReference type="PROSITE" id="PS00107">
    <property type="entry name" value="PROTEIN_KINASE_ATP"/>
    <property type="match status" value="1"/>
</dbReference>
<sequence>MDDEPTQPSTQQVIDPRRLGRSESGLDEADISDILCILTPTSPAAFQIVKNTAERAPQHVLRSQPANGFLPNSQPFSQSLEEAETFVLDRTGDAHDLALRFSSPTKQLWRQFCFGRNSSMCDVLLLVGPDSAKRMSNLHFRIYVNDNGVLMIEDMSTNGTLVDAVHLKAKTNNPDFPKTQMLYPGSMITLLSPRPEEVIKFIVRIPDRTGYEDEFAQNMNSFLNNVEAAVEVKRQQPGFAVPAVPKTAQSTGRRQPVKSVHTFGMHWNGGREYNVVALLGKGAFATVYQLATAMDGQLLAAKELEKKRFMKNGQMDQKLDNEMKIMQSLSHPHIVQYIDTKDHNSHLYIIMEYLPFGNLSEWLTKNHILPEGAVQRMACQIFSALAYLHSKRITHRDIKPDNILIASEEPFDVKLSDFGLSKVVSNNETFLKTFCGTLLYCAPEVFPHYDGHGNKKRRKPGESKKSFHSYSQSVDIWSFGAVLWSSLCGSPPFEGIMDNTGRAMFNRIMETSLDPTPLREHGVSELGIDLLMAMLKTDPASRPTELQCLAHPWLSGLAKEIVPDIFQPDLTAIPEEDEEEEEEDESFEAVAEDKFSQLSLNDRKAGWGLPDFTDDSQDELGEDLDAINPHQSKRPRVHRDQLFPRYQPRDKSQLESSPEESQNPVLRPRNGVDSFALRLEARGKSRLFGEIGQPPLNSPRTLDNKTNQALMEEDSSGPEIPDKSPKANQSIKRRSKTPVESQTTPRKDPRGNKAAASLYGAESMVRDLTMHSPTSPGSPYDQTSEPWTPSTPNRSIPETPSLTEIGKNGVNKSISQHSDEPTPKAPASAFSRQINLPVSASFFFDPYNKSTHSIEHASKISGIDFISGRSVMAAELTSMPSTHFPSDASEDDADEEDNDGGEEITGGAVHSPPVIDSGFRVPARRLGKLTTTDDSFLKLVLRLQDAVESWGRSPTNTLPYHDVNDTRIPKSAFTLWFYAPGIDDMIKDDKDWTSMPDLHVCISTQSSKGIFINDTRLGPRQPDGRYPFGRLYTADVITVFHQGNKKSLRFSCEFSVGESAKRRPEGLGFQVLHTQPLP</sequence>
<evidence type="ECO:0000256" key="7">
    <source>
        <dbReference type="PROSITE-ProRule" id="PRU10141"/>
    </source>
</evidence>
<dbReference type="EMBL" id="JAJVDC020000167">
    <property type="protein sequence ID" value="KAL1620504.1"/>
    <property type="molecule type" value="Genomic_DNA"/>
</dbReference>
<dbReference type="Gene3D" id="2.60.200.20">
    <property type="match status" value="1"/>
</dbReference>
<evidence type="ECO:0000259" key="10">
    <source>
        <dbReference type="PROSITE" id="PS50011"/>
    </source>
</evidence>
<dbReference type="InterPro" id="IPR008984">
    <property type="entry name" value="SMAD_FHA_dom_sf"/>
</dbReference>
<dbReference type="InterPro" id="IPR017441">
    <property type="entry name" value="Protein_kinase_ATP_BS"/>
</dbReference>
<comment type="similarity">
    <text evidence="1">Belongs to the protein kinase superfamily. CAMK Ser/Thr protein kinase family. CHEK2 subfamily.</text>
</comment>
<evidence type="ECO:0000256" key="4">
    <source>
        <dbReference type="ARBA" id="ARBA00022741"/>
    </source>
</evidence>
<evidence type="ECO:0000256" key="8">
    <source>
        <dbReference type="SAM" id="MobiDB-lite"/>
    </source>
</evidence>
<feature type="domain" description="FHA" evidence="9">
    <location>
        <begin position="112"/>
        <end position="167"/>
    </location>
</feature>
<dbReference type="InterPro" id="IPR000719">
    <property type="entry name" value="Prot_kinase_dom"/>
</dbReference>
<evidence type="ECO:0000256" key="5">
    <source>
        <dbReference type="ARBA" id="ARBA00022777"/>
    </source>
</evidence>
<dbReference type="SUPFAM" id="SSF56112">
    <property type="entry name" value="Protein kinase-like (PK-like)"/>
    <property type="match status" value="1"/>
</dbReference>
<dbReference type="PANTHER" id="PTHR24345:SF0">
    <property type="entry name" value="CELL CYCLE SERINE_THREONINE-PROTEIN KINASE CDC5_MSD2"/>
    <property type="match status" value="1"/>
</dbReference>